<evidence type="ECO:0000256" key="1">
    <source>
        <dbReference type="ARBA" id="ARBA00004141"/>
    </source>
</evidence>
<dbReference type="Proteomes" id="UP001059859">
    <property type="component" value="Chromosome"/>
</dbReference>
<evidence type="ECO:0000256" key="7">
    <source>
        <dbReference type="SAM" id="MobiDB-lite"/>
    </source>
</evidence>
<feature type="domain" description="Putative host cell surface-exposed lipoprotein Ltp-like HTH region" evidence="10">
    <location>
        <begin position="158"/>
        <end position="202"/>
    </location>
</feature>
<evidence type="ECO:0000256" key="4">
    <source>
        <dbReference type="ARBA" id="ARBA00022989"/>
    </source>
</evidence>
<evidence type="ECO:0000259" key="9">
    <source>
        <dbReference type="Pfam" id="PF05154"/>
    </source>
</evidence>
<name>A0ABY5YQE2_9MICC</name>
<keyword evidence="12" id="KW-1185">Reference proteome</keyword>
<accession>A0ABY5YQE2</accession>
<evidence type="ECO:0000256" key="5">
    <source>
        <dbReference type="ARBA" id="ARBA00023136"/>
    </source>
</evidence>
<organism evidence="11 12">
    <name type="scientific">Arthrobacter zhaoxinii</name>
    <dbReference type="NCBI Taxonomy" id="2964616"/>
    <lineage>
        <taxon>Bacteria</taxon>
        <taxon>Bacillati</taxon>
        <taxon>Actinomycetota</taxon>
        <taxon>Actinomycetes</taxon>
        <taxon>Micrococcales</taxon>
        <taxon>Micrococcaceae</taxon>
        <taxon>Arthrobacter</taxon>
    </lineage>
</organism>
<evidence type="ECO:0000256" key="8">
    <source>
        <dbReference type="SAM" id="Phobius"/>
    </source>
</evidence>
<dbReference type="EMBL" id="CP104275">
    <property type="protein sequence ID" value="UWX96908.1"/>
    <property type="molecule type" value="Genomic_DNA"/>
</dbReference>
<protein>
    <submittedName>
        <fullName evidence="11">Ltp family lipoprotein</fullName>
    </submittedName>
</protein>
<evidence type="ECO:0000256" key="2">
    <source>
        <dbReference type="ARBA" id="ARBA00022692"/>
    </source>
</evidence>
<feature type="transmembrane region" description="Helical" evidence="8">
    <location>
        <begin position="48"/>
        <end position="67"/>
    </location>
</feature>
<feature type="transmembrane region" description="Helical" evidence="8">
    <location>
        <begin position="88"/>
        <end position="118"/>
    </location>
</feature>
<keyword evidence="11" id="KW-0449">Lipoprotein</keyword>
<evidence type="ECO:0000256" key="3">
    <source>
        <dbReference type="ARBA" id="ARBA00022729"/>
    </source>
</evidence>
<feature type="compositionally biased region" description="Low complexity" evidence="7">
    <location>
        <begin position="131"/>
        <end position="151"/>
    </location>
</feature>
<keyword evidence="4 8" id="KW-1133">Transmembrane helix</keyword>
<dbReference type="RefSeq" id="WP_260652181.1">
    <property type="nucleotide sequence ID" value="NZ_CP104275.1"/>
</dbReference>
<proteinExistence type="predicted"/>
<feature type="region of interest" description="Disordered" evidence="7">
    <location>
        <begin position="125"/>
        <end position="158"/>
    </location>
</feature>
<feature type="domain" description="TM2" evidence="9">
    <location>
        <begin position="15"/>
        <end position="63"/>
    </location>
</feature>
<dbReference type="PANTHER" id="PTHR21016:SF7">
    <property type="entry name" value="TM2 DOMAIN-CONTAINING PROTEIN 3"/>
    <property type="match status" value="1"/>
</dbReference>
<gene>
    <name evidence="11" type="ORF">N2K95_14940</name>
</gene>
<dbReference type="InterPro" id="IPR050932">
    <property type="entry name" value="TM2D1-3-like"/>
</dbReference>
<dbReference type="Pfam" id="PF07553">
    <property type="entry name" value="Lipoprotein_Ltp"/>
    <property type="match status" value="2"/>
</dbReference>
<dbReference type="PANTHER" id="PTHR21016">
    <property type="entry name" value="BETA-AMYLOID BINDING PROTEIN-RELATED"/>
    <property type="match status" value="1"/>
</dbReference>
<sequence>MSTTEKGYMPATATRKSFVVTWLLALFLGTFGADRFYLGKIGTGVLKLLTFGGFGIWTLVDMIITLTGNQKDKHGQPLAEYEQNKKMAWIVTAVVWVLNAIVSVVTIFTLTATIGAVIEESRQVSETNSNTLSSPAPTYSAPTQAAPAAPAIEKSGDKQRALNDATFYSDSLHMSKGAIYEQLGGEYGQYTPEAAQYAIDNLKADYKVNALETAKVLQMENPKPLDELRDYLASTGTYGAKFTAEEADYAIQNLK</sequence>
<reference evidence="11" key="1">
    <citation type="submission" date="2022-09" db="EMBL/GenBank/DDBJ databases">
        <title>Novel species in genus Arthrobacter.</title>
        <authorList>
            <person name="Liu Y."/>
        </authorList>
    </citation>
    <scope>NUCLEOTIDE SEQUENCE</scope>
    <source>
        <strain evidence="11">Zg-Y815</strain>
    </source>
</reference>
<dbReference type="InterPro" id="IPR011434">
    <property type="entry name" value="Ltp-like_HTH"/>
</dbReference>
<comment type="subcellular location">
    <subcellularLocation>
        <location evidence="1">Membrane</location>
        <topology evidence="1">Multi-pass membrane protein</topology>
    </subcellularLocation>
</comment>
<dbReference type="InterPro" id="IPR007829">
    <property type="entry name" value="TM2"/>
</dbReference>
<evidence type="ECO:0000313" key="11">
    <source>
        <dbReference type="EMBL" id="UWX96908.1"/>
    </source>
</evidence>
<keyword evidence="5 8" id="KW-0472">Membrane</keyword>
<keyword evidence="6" id="KW-0325">Glycoprotein</keyword>
<evidence type="ECO:0000259" key="10">
    <source>
        <dbReference type="Pfam" id="PF07553"/>
    </source>
</evidence>
<dbReference type="Gene3D" id="1.10.10.10">
    <property type="entry name" value="Winged helix-like DNA-binding domain superfamily/Winged helix DNA-binding domain"/>
    <property type="match status" value="2"/>
</dbReference>
<dbReference type="InterPro" id="IPR036388">
    <property type="entry name" value="WH-like_DNA-bd_sf"/>
</dbReference>
<keyword evidence="3" id="KW-0732">Signal</keyword>
<keyword evidence="2 8" id="KW-0812">Transmembrane</keyword>
<dbReference type="Pfam" id="PF05154">
    <property type="entry name" value="TM2"/>
    <property type="match status" value="1"/>
</dbReference>
<feature type="domain" description="Putative host cell surface-exposed lipoprotein Ltp-like HTH region" evidence="10">
    <location>
        <begin position="205"/>
        <end position="254"/>
    </location>
</feature>
<evidence type="ECO:0000256" key="6">
    <source>
        <dbReference type="ARBA" id="ARBA00023180"/>
    </source>
</evidence>
<evidence type="ECO:0000313" key="12">
    <source>
        <dbReference type="Proteomes" id="UP001059859"/>
    </source>
</evidence>